<dbReference type="InterPro" id="IPR010117">
    <property type="entry name" value="PabB_fungal"/>
</dbReference>
<comment type="pathway">
    <text evidence="2">Cofactor biosynthesis; tetrahydrofolate biosynthesis; 4-aminobenzoate from chorismate: step 1/2.</text>
</comment>
<dbReference type="Gene3D" id="3.60.120.10">
    <property type="entry name" value="Anthranilate synthase"/>
    <property type="match status" value="1"/>
</dbReference>
<accession>A0A1E3QIX6</accession>
<evidence type="ECO:0000256" key="4">
    <source>
        <dbReference type="ARBA" id="ARBA00013139"/>
    </source>
</evidence>
<gene>
    <name evidence="13" type="ORF">BABINDRAFT_163328</name>
</gene>
<dbReference type="NCBIfam" id="TIGR01823">
    <property type="entry name" value="PabB-fungal"/>
    <property type="match status" value="1"/>
</dbReference>
<dbReference type="GeneID" id="30147696"/>
<dbReference type="UniPathway" id="UPA00077">
    <property type="reaction ID" value="UER00149"/>
</dbReference>
<dbReference type="PRINTS" id="PR00097">
    <property type="entry name" value="ANTSNTHASEII"/>
</dbReference>
<dbReference type="RefSeq" id="XP_018982928.1">
    <property type="nucleotide sequence ID" value="XM_019129843.1"/>
</dbReference>
<feature type="domain" description="Chorismate-utilising enzyme C-terminal" evidence="11">
    <location>
        <begin position="459"/>
        <end position="723"/>
    </location>
</feature>
<evidence type="ECO:0000256" key="7">
    <source>
        <dbReference type="ARBA" id="ARBA00022962"/>
    </source>
</evidence>
<dbReference type="InterPro" id="IPR019999">
    <property type="entry name" value="Anth_synth_I-like"/>
</dbReference>
<dbReference type="EMBL" id="KV454439">
    <property type="protein sequence ID" value="ODQ77600.1"/>
    <property type="molecule type" value="Genomic_DNA"/>
</dbReference>
<dbReference type="GO" id="GO:0000162">
    <property type="term" value="P:L-tryptophan biosynthetic process"/>
    <property type="evidence" value="ECO:0007669"/>
    <property type="project" value="TreeGrafter"/>
</dbReference>
<keyword evidence="5" id="KW-0808">Transferase</keyword>
<evidence type="ECO:0000259" key="10">
    <source>
        <dbReference type="Pfam" id="PF00117"/>
    </source>
</evidence>
<dbReference type="SUPFAM" id="SSF56322">
    <property type="entry name" value="ADC synthase"/>
    <property type="match status" value="1"/>
</dbReference>
<comment type="similarity">
    <text evidence="3">In the C-terminal section; belongs to the anthranilate synthase component I family.</text>
</comment>
<evidence type="ECO:0000256" key="1">
    <source>
        <dbReference type="ARBA" id="ARBA00001000"/>
    </source>
</evidence>
<dbReference type="NCBIfam" id="TIGR00566">
    <property type="entry name" value="trpG_papA"/>
    <property type="match status" value="1"/>
</dbReference>
<dbReference type="InterPro" id="IPR017926">
    <property type="entry name" value="GATASE"/>
</dbReference>
<dbReference type="GO" id="GO:0005737">
    <property type="term" value="C:cytoplasm"/>
    <property type="evidence" value="ECO:0007669"/>
    <property type="project" value="TreeGrafter"/>
</dbReference>
<organism evidence="13 14">
    <name type="scientific">Babjeviella inositovora NRRL Y-12698</name>
    <dbReference type="NCBI Taxonomy" id="984486"/>
    <lineage>
        <taxon>Eukaryota</taxon>
        <taxon>Fungi</taxon>
        <taxon>Dikarya</taxon>
        <taxon>Ascomycota</taxon>
        <taxon>Saccharomycotina</taxon>
        <taxon>Pichiomycetes</taxon>
        <taxon>Serinales incertae sedis</taxon>
        <taxon>Babjeviella</taxon>
    </lineage>
</organism>
<evidence type="ECO:0000256" key="2">
    <source>
        <dbReference type="ARBA" id="ARBA00005009"/>
    </source>
</evidence>
<dbReference type="SUPFAM" id="SSF52317">
    <property type="entry name" value="Class I glutamine amidotransferase-like"/>
    <property type="match status" value="1"/>
</dbReference>
<reference evidence="14" key="1">
    <citation type="submission" date="2016-05" db="EMBL/GenBank/DDBJ databases">
        <title>Comparative genomics of biotechnologically important yeasts.</title>
        <authorList>
            <consortium name="DOE Joint Genome Institute"/>
            <person name="Riley R."/>
            <person name="Haridas S."/>
            <person name="Wolfe K.H."/>
            <person name="Lopes M.R."/>
            <person name="Hittinger C.T."/>
            <person name="Goker M."/>
            <person name="Salamov A."/>
            <person name="Wisecaver J."/>
            <person name="Long T.M."/>
            <person name="Aerts A.L."/>
            <person name="Barry K."/>
            <person name="Choi C."/>
            <person name="Clum A."/>
            <person name="Coughlan A.Y."/>
            <person name="Deshpande S."/>
            <person name="Douglass A.P."/>
            <person name="Hanson S.J."/>
            <person name="Klenk H.-P."/>
            <person name="Labutti K."/>
            <person name="Lapidus A."/>
            <person name="Lindquist E."/>
            <person name="Lipzen A."/>
            <person name="Meier-Kolthoff J.P."/>
            <person name="Ohm R.A."/>
            <person name="Otillar R.P."/>
            <person name="Pangilinan J."/>
            <person name="Peng Y."/>
            <person name="Rokas A."/>
            <person name="Rosa C.A."/>
            <person name="Scheuner C."/>
            <person name="Sibirny A.A."/>
            <person name="Slot J.C."/>
            <person name="Stielow J.B."/>
            <person name="Sun H."/>
            <person name="Kurtzman C.P."/>
            <person name="Blackwell M."/>
            <person name="Grigoriev I.V."/>
            <person name="Jeffries T.W."/>
        </authorList>
    </citation>
    <scope>NUCLEOTIDE SEQUENCE [LARGE SCALE GENOMIC DNA]</scope>
    <source>
        <strain evidence="14">NRRL Y-12698</strain>
    </source>
</reference>
<keyword evidence="7" id="KW-0315">Glutamine amidotransferase</keyword>
<feature type="domain" description="Anthranilate synthase component I N-terminal" evidence="12">
    <location>
        <begin position="253"/>
        <end position="400"/>
    </location>
</feature>
<evidence type="ECO:0000256" key="6">
    <source>
        <dbReference type="ARBA" id="ARBA00022909"/>
    </source>
</evidence>
<dbReference type="Pfam" id="PF00425">
    <property type="entry name" value="Chorismate_bind"/>
    <property type="match status" value="1"/>
</dbReference>
<dbReference type="PROSITE" id="PS51273">
    <property type="entry name" value="GATASE_TYPE_1"/>
    <property type="match status" value="1"/>
</dbReference>
<dbReference type="EC" id="2.6.1.85" evidence="4"/>
<dbReference type="OrthoDB" id="64220at2759"/>
<dbReference type="Pfam" id="PF04715">
    <property type="entry name" value="Anth_synt_I_N"/>
    <property type="match status" value="1"/>
</dbReference>
<dbReference type="PANTHER" id="PTHR11236">
    <property type="entry name" value="AMINOBENZOATE/ANTHRANILATE SYNTHASE"/>
    <property type="match status" value="1"/>
</dbReference>
<dbReference type="InterPro" id="IPR015890">
    <property type="entry name" value="Chorismate_C"/>
</dbReference>
<dbReference type="InterPro" id="IPR006221">
    <property type="entry name" value="TrpG/PapA_dom"/>
</dbReference>
<evidence type="ECO:0000313" key="14">
    <source>
        <dbReference type="Proteomes" id="UP000094336"/>
    </source>
</evidence>
<keyword evidence="6" id="KW-0289">Folate biosynthesis</keyword>
<evidence type="ECO:0000256" key="8">
    <source>
        <dbReference type="ARBA" id="ARBA00031329"/>
    </source>
</evidence>
<dbReference type="GO" id="GO:0046656">
    <property type="term" value="P:folic acid biosynthetic process"/>
    <property type="evidence" value="ECO:0007669"/>
    <property type="project" value="UniProtKB-KW"/>
</dbReference>
<evidence type="ECO:0000256" key="5">
    <source>
        <dbReference type="ARBA" id="ARBA00022679"/>
    </source>
</evidence>
<protein>
    <recommendedName>
        <fullName evidence="4">aminodeoxychorismate synthase</fullName>
        <ecNumber evidence="4">2.6.1.85</ecNumber>
    </recommendedName>
    <alternativeName>
        <fullName evidence="8">Para-aminobenzoate synthase</fullName>
    </alternativeName>
    <alternativeName>
        <fullName evidence="9">p-aminobenzoic acid synthase</fullName>
    </alternativeName>
</protein>
<evidence type="ECO:0000313" key="13">
    <source>
        <dbReference type="EMBL" id="ODQ77600.1"/>
    </source>
</evidence>
<comment type="catalytic activity">
    <reaction evidence="1">
        <text>chorismate + L-glutamine = 4-amino-4-deoxychorismate + L-glutamate</text>
        <dbReference type="Rhea" id="RHEA:11672"/>
        <dbReference type="ChEBI" id="CHEBI:29748"/>
        <dbReference type="ChEBI" id="CHEBI:29985"/>
        <dbReference type="ChEBI" id="CHEBI:58359"/>
        <dbReference type="ChEBI" id="CHEBI:58406"/>
        <dbReference type="EC" id="2.6.1.85"/>
    </reaction>
</comment>
<evidence type="ECO:0000259" key="11">
    <source>
        <dbReference type="Pfam" id="PF00425"/>
    </source>
</evidence>
<dbReference type="PRINTS" id="PR00096">
    <property type="entry name" value="GATASE"/>
</dbReference>
<dbReference type="PRINTS" id="PR00099">
    <property type="entry name" value="CPSGATASE"/>
</dbReference>
<dbReference type="InterPro" id="IPR006805">
    <property type="entry name" value="Anth_synth_I_N"/>
</dbReference>
<dbReference type="InterPro" id="IPR005801">
    <property type="entry name" value="ADC_synthase"/>
</dbReference>
<dbReference type="InterPro" id="IPR029062">
    <property type="entry name" value="Class_I_gatase-like"/>
</dbReference>
<feature type="domain" description="Glutamine amidotransferase" evidence="10">
    <location>
        <begin position="4"/>
        <end position="198"/>
    </location>
</feature>
<dbReference type="STRING" id="984486.A0A1E3QIX6"/>
<dbReference type="CDD" id="cd01743">
    <property type="entry name" value="GATase1_Anthranilate_Synthase"/>
    <property type="match status" value="1"/>
</dbReference>
<keyword evidence="14" id="KW-1185">Reference proteome</keyword>
<dbReference type="PANTHER" id="PTHR11236:SF18">
    <property type="entry name" value="AMINODEOXYCHORISMATE SYNTHASE"/>
    <property type="match status" value="1"/>
</dbReference>
<evidence type="ECO:0000259" key="12">
    <source>
        <dbReference type="Pfam" id="PF04715"/>
    </source>
</evidence>
<dbReference type="GO" id="GO:0046820">
    <property type="term" value="F:4-amino-4-deoxychorismate synthase activity"/>
    <property type="evidence" value="ECO:0007669"/>
    <property type="project" value="UniProtKB-EC"/>
</dbReference>
<dbReference type="Pfam" id="PF00117">
    <property type="entry name" value="GATase"/>
    <property type="match status" value="1"/>
</dbReference>
<dbReference type="GO" id="GO:0046654">
    <property type="term" value="P:tetrahydrofolate biosynthetic process"/>
    <property type="evidence" value="ECO:0007669"/>
    <property type="project" value="UniProtKB-UniPathway"/>
</dbReference>
<dbReference type="GO" id="GO:0008153">
    <property type="term" value="P:4-aminobenzoate biosynthetic process"/>
    <property type="evidence" value="ECO:0007669"/>
    <property type="project" value="EnsemblFungi"/>
</dbReference>
<evidence type="ECO:0000256" key="9">
    <source>
        <dbReference type="ARBA" id="ARBA00031904"/>
    </source>
</evidence>
<dbReference type="Proteomes" id="UP000094336">
    <property type="component" value="Unassembled WGS sequence"/>
</dbReference>
<evidence type="ECO:0000256" key="3">
    <source>
        <dbReference type="ARBA" id="ARBA00005970"/>
    </source>
</evidence>
<dbReference type="Gene3D" id="3.40.50.880">
    <property type="match status" value="1"/>
</dbReference>
<proteinExistence type="inferred from homology"/>
<dbReference type="AlphaFoldDB" id="A0A1E3QIX6"/>
<name>A0A1E3QIX6_9ASCO</name>
<sequence>MPILLVDSYDSFTFNLKSLIETATGAAVYTIHNDSLSGDSLSNYLELFDAVVVGPGPGHPANPADVGCLPALFRMASPVPILGICLGFQSLCLENGNVVDQLEAIKHGQIYHVHEYGSDLLFAGIGPGFKSVRYHSLHASLTNDSIIPLAYCLEDESDAASRKVLMAGKHRSRPHWGVQYHPESICSESGRELVANFYALAQEWNTANGRELVNETAKLAAFSAILFQPKPLIESFETGEKSIKVREFSLPRSPIETCEAFQGKNQDFILLNSALAPGSWSIVGLPERGESPVITHSTEAKNVVQVSKWGAEGSSAYECNSIFEYIASFMEDKFVPNTATTNPHHLPFLGGLMGVFLYEEGQFMAFEKLEKTTRGPIPDTKLVFVERTVLHNVESGKYYIVSIKEDDREWMEETVQWLQSEAFGESAKSPGGSSGAVNGSVSSLCPNGPSDITISTPDKSEYLSAFAKCQSYLHSGDSYELCLTTPTTIRLPKSVSPWDIYKVLTRKNPSPYSCFMNFPDCTLILSSPERFVSWQHNDKVQLRPIKGTVKKTAEMDTVEKASTILYTPKEIGENLMIVDLIRHDLFGMLAQVDVTKLMQIEEYQTVFQLVSVIEGKLSGGVYRGIDVLANSLPPGSMTGAPKKRSVELLHLIERQKRRGLYSGVCGYWSVTDDGDWSVVIRSVFNYADDLADDGETRTWRIGAGGAITVLSTAEGEWEEMEIKLASALQAFT</sequence>